<dbReference type="AlphaFoldDB" id="A0A2T3B6H2"/>
<reference evidence="2 3" key="1">
    <citation type="journal article" date="2018" name="New Phytol.">
        <title>Comparative genomics and transcriptomics depict ericoid mycorrhizal fungi as versatile saprotrophs and plant mutualists.</title>
        <authorList>
            <person name="Martino E."/>
            <person name="Morin E."/>
            <person name="Grelet G.A."/>
            <person name="Kuo A."/>
            <person name="Kohler A."/>
            <person name="Daghino S."/>
            <person name="Barry K.W."/>
            <person name="Cichocki N."/>
            <person name="Clum A."/>
            <person name="Dockter R.B."/>
            <person name="Hainaut M."/>
            <person name="Kuo R.C."/>
            <person name="LaButti K."/>
            <person name="Lindahl B.D."/>
            <person name="Lindquist E.A."/>
            <person name="Lipzen A."/>
            <person name="Khouja H.R."/>
            <person name="Magnuson J."/>
            <person name="Murat C."/>
            <person name="Ohm R.A."/>
            <person name="Singer S.W."/>
            <person name="Spatafora J.W."/>
            <person name="Wang M."/>
            <person name="Veneault-Fourrey C."/>
            <person name="Henrissat B."/>
            <person name="Grigoriev I.V."/>
            <person name="Martin F.M."/>
            <person name="Perotto S."/>
        </authorList>
    </citation>
    <scope>NUCLEOTIDE SEQUENCE [LARGE SCALE GENOMIC DNA]</scope>
    <source>
        <strain evidence="2 3">ATCC 22711</strain>
    </source>
</reference>
<dbReference type="NCBIfam" id="NF041278">
    <property type="entry name" value="CmcJ_NvfI_EfuI"/>
    <property type="match status" value="1"/>
</dbReference>
<dbReference type="InParanoid" id="A0A2T3B6H2"/>
<dbReference type="PANTHER" id="PTHR34598:SF3">
    <property type="entry name" value="OXIDOREDUCTASE AN1597"/>
    <property type="match status" value="1"/>
</dbReference>
<gene>
    <name evidence="2" type="ORF">M430DRAFT_137540</name>
</gene>
<dbReference type="GeneID" id="36570596"/>
<dbReference type="STRING" id="857342.A0A2T3B6H2"/>
<dbReference type="EMBL" id="KZ679009">
    <property type="protein sequence ID" value="PSS22369.1"/>
    <property type="molecule type" value="Genomic_DNA"/>
</dbReference>
<dbReference type="RefSeq" id="XP_024722524.1">
    <property type="nucleotide sequence ID" value="XM_024862515.1"/>
</dbReference>
<dbReference type="OrthoDB" id="412788at2759"/>
<dbReference type="PANTHER" id="PTHR34598">
    <property type="entry name" value="BLL6449 PROTEIN"/>
    <property type="match status" value="1"/>
</dbReference>
<accession>A0A2T3B6H2</accession>
<dbReference type="GO" id="GO:0016491">
    <property type="term" value="F:oxidoreductase activity"/>
    <property type="evidence" value="ECO:0007669"/>
    <property type="project" value="InterPro"/>
</dbReference>
<comment type="similarity">
    <text evidence="1">Belongs to the asaB hydroxylase/desaturase family.</text>
</comment>
<keyword evidence="3" id="KW-1185">Reference proteome</keyword>
<evidence type="ECO:0000256" key="1">
    <source>
        <dbReference type="ARBA" id="ARBA00023604"/>
    </source>
</evidence>
<dbReference type="Proteomes" id="UP000241818">
    <property type="component" value="Unassembled WGS sequence"/>
</dbReference>
<sequence length="291" mass="33657">MDSPVEKTTLQFIQWSDLYTTEKPFQIFIDLPPSAGDARRTNVVFEQREVILQDMRGSESSFSLDRHGFIARHHARIPGLESPTTSFIETVYLPAVIELLKREVEGADRVVIFDWRVSRSAHARAEDESVDLKDLSDRLAPARSVHVDQAPLAAFRIVSRELPQEAEELLRGRFRIINVWRPLQHAVEDWPLAVCDGSTVDDNDLLETDIVRRDFREHVGANMFALHRERYRWYYLSRQQPDEVLIFKQFDTESGVKARFCPHSSFKWSRAHKGALPRESVEVRALVFTDA</sequence>
<name>A0A2T3B6H2_AMORE</name>
<dbReference type="InterPro" id="IPR044053">
    <property type="entry name" value="AsaB-like"/>
</dbReference>
<evidence type="ECO:0000313" key="3">
    <source>
        <dbReference type="Proteomes" id="UP000241818"/>
    </source>
</evidence>
<organism evidence="2 3">
    <name type="scientific">Amorphotheca resinae ATCC 22711</name>
    <dbReference type="NCBI Taxonomy" id="857342"/>
    <lineage>
        <taxon>Eukaryota</taxon>
        <taxon>Fungi</taxon>
        <taxon>Dikarya</taxon>
        <taxon>Ascomycota</taxon>
        <taxon>Pezizomycotina</taxon>
        <taxon>Leotiomycetes</taxon>
        <taxon>Helotiales</taxon>
        <taxon>Amorphothecaceae</taxon>
        <taxon>Amorphotheca</taxon>
    </lineage>
</organism>
<proteinExistence type="inferred from homology"/>
<evidence type="ECO:0008006" key="4">
    <source>
        <dbReference type="Google" id="ProtNLM"/>
    </source>
</evidence>
<protein>
    <recommendedName>
        <fullName evidence="4">Methyltransferase</fullName>
    </recommendedName>
</protein>
<evidence type="ECO:0000313" key="2">
    <source>
        <dbReference type="EMBL" id="PSS22369.1"/>
    </source>
</evidence>